<proteinExistence type="predicted"/>
<keyword evidence="3" id="KW-1185">Reference proteome</keyword>
<dbReference type="InterPro" id="IPR014153">
    <property type="entry name" value="Ds_break_AddB"/>
</dbReference>
<organism evidence="2 3">
    <name type="scientific">Dongia sedimenti</name>
    <dbReference type="NCBI Taxonomy" id="3064282"/>
    <lineage>
        <taxon>Bacteria</taxon>
        <taxon>Pseudomonadati</taxon>
        <taxon>Pseudomonadota</taxon>
        <taxon>Alphaproteobacteria</taxon>
        <taxon>Rhodospirillales</taxon>
        <taxon>Dongiaceae</taxon>
        <taxon>Dongia</taxon>
    </lineage>
</organism>
<sequence length="1034" mass="112756">MSPRSTIYTIPTGVPFADALAAGLMVRGAGDPLALSKMTVLLPNRRACRALAEAFLRQAGEAGGIAGGGLLLPRLQPIGEPDEESQSIAEAGVPGVDAAEVPPAIGDLRRRMLLARLIHHSPQARLGAGSGTIAFDQAVRLAAELARLIDQVATERLDFSKVKDLAPADSEYWQLTVRFLDLVQENWPAILEGEGVLDPPTRRNLLLERQCALWRSKPPQDPVIAAGSTGSVPASADLIALVAELPLGMVVLPGLDRDADAETWGQIAEDQSHPQFGLQQLLNRLETAPKHVLLWPSDGFTGAPPLRARIVADALLPAAATESWEKRAKQCIADAPGEHAVEQAWRDVARIDCTTEQEEAGVIALLLREAVARPAPERAALVTPDRGLARRVKAELLRWGIAIDDSAGEALRLTPPAGFFLLIAEAAAAEWAPVPLLAVLKHPLASGGTAPMEFRQKVRSLERAILRGPRPAPGLQGLRDTIESARKNEKQEGKRALLREAGWFVDGLIEMTAAFDRLDGPRPIADRLEAQVRVAEALAATDAEPGVSRLWAGEDGEALADFIQDLLLAGRDMPSFDGAGYASLLPELMEGLAVRPRYGLHPRLFIWGPLEARLQQAEFVVLGGLNEGVWPPEPAVDSWLNRPMRQKFGLPAPERRIGLSAHDFQQAMGARQVVLTRSLRADGQPTIPARWLLRLEAYLKLLGIDQNLIAASGQSAPVWRGWRQRLDRAEMVQPIARPMPRPGAKLRPTALSVTQIETWMRDPYAIYARHILNLRPLDPIDQDPDFSDLGTIVHQALHRFVSEFPDALPPEAEARLLEIGRAEFRPFEDKPAVMAFWWPRFEKIAHWFVANEIARRPGLDESRTELDGKLQIAEVKPAFELRARADRIDRLSGGELVVIDYKTGAPPSSKEVLLGLAPQLALEAAIIQGGAFKDLAKGPVARLEYWRLSGGATSGEVKEVRQPGRSGGPIDPNELADEARAGLVALLRAFGREGAAYPPVPRAEHAPKYSDYEHLERIGEWSVNQTDEEAGDYG</sequence>
<evidence type="ECO:0000313" key="2">
    <source>
        <dbReference type="EMBL" id="MDQ7248965.1"/>
    </source>
</evidence>
<dbReference type="SUPFAM" id="SSF52540">
    <property type="entry name" value="P-loop containing nucleoside triphosphate hydrolases"/>
    <property type="match status" value="1"/>
</dbReference>
<dbReference type="Proteomes" id="UP001230156">
    <property type="component" value="Unassembled WGS sequence"/>
</dbReference>
<name>A0ABU0YML4_9PROT</name>
<protein>
    <submittedName>
        <fullName evidence="2">Double-strand break repair protein AddB</fullName>
    </submittedName>
</protein>
<reference evidence="3" key="1">
    <citation type="submission" date="2023-08" db="EMBL/GenBank/DDBJ databases">
        <title>Rhodospirillaceae gen. nov., a novel taxon isolated from the Yangtze River Yuezi River estuary sludge.</title>
        <authorList>
            <person name="Ruan L."/>
        </authorList>
    </citation>
    <scope>NUCLEOTIDE SEQUENCE [LARGE SCALE GENOMIC DNA]</scope>
    <source>
        <strain evidence="3">R-7</strain>
    </source>
</reference>
<dbReference type="EMBL" id="JAUYVI010000004">
    <property type="protein sequence ID" value="MDQ7248965.1"/>
    <property type="molecule type" value="Genomic_DNA"/>
</dbReference>
<dbReference type="InterPro" id="IPR038726">
    <property type="entry name" value="PDDEXK_AddAB-type"/>
</dbReference>
<gene>
    <name evidence="2" type="primary">addB</name>
    <name evidence="2" type="ORF">Q8A70_14865</name>
</gene>
<accession>A0ABU0YML4</accession>
<dbReference type="Pfam" id="PF12705">
    <property type="entry name" value="PDDEXK_1"/>
    <property type="match status" value="1"/>
</dbReference>
<evidence type="ECO:0000259" key="1">
    <source>
        <dbReference type="Pfam" id="PF12705"/>
    </source>
</evidence>
<comment type="caution">
    <text evidence="2">The sequence shown here is derived from an EMBL/GenBank/DDBJ whole genome shotgun (WGS) entry which is preliminary data.</text>
</comment>
<dbReference type="InterPro" id="IPR027417">
    <property type="entry name" value="P-loop_NTPase"/>
</dbReference>
<feature type="domain" description="PD-(D/E)XK endonuclease-like" evidence="1">
    <location>
        <begin position="751"/>
        <end position="989"/>
    </location>
</feature>
<dbReference type="RefSeq" id="WP_379956443.1">
    <property type="nucleotide sequence ID" value="NZ_JAUYVI010000004.1"/>
</dbReference>
<dbReference type="NCBIfam" id="TIGR02786">
    <property type="entry name" value="addB_alphas"/>
    <property type="match status" value="1"/>
</dbReference>
<evidence type="ECO:0000313" key="3">
    <source>
        <dbReference type="Proteomes" id="UP001230156"/>
    </source>
</evidence>